<reference evidence="3 4" key="1">
    <citation type="journal article" date="2014" name="ISME J.">
        <title>Ecophysiology of Thioploca ingrica as revealed by the complete genome sequence supplemented with proteomic evidence.</title>
        <authorList>
            <person name="Kojima H."/>
            <person name="Ogura Y."/>
            <person name="Yamamoto N."/>
            <person name="Togashi T."/>
            <person name="Mori H."/>
            <person name="Watanabe T."/>
            <person name="Nemoto F."/>
            <person name="Kurokawa K."/>
            <person name="Hayashi T."/>
            <person name="Fukui M."/>
        </authorList>
    </citation>
    <scope>NUCLEOTIDE SEQUENCE [LARGE SCALE GENOMIC DNA]</scope>
</reference>
<evidence type="ECO:0000313" key="3">
    <source>
        <dbReference type="EMBL" id="BAP57139.1"/>
    </source>
</evidence>
<dbReference type="STRING" id="40754.THII_2842"/>
<evidence type="ECO:0000256" key="2">
    <source>
        <dbReference type="SAM" id="Phobius"/>
    </source>
</evidence>
<evidence type="ECO:0000256" key="1">
    <source>
        <dbReference type="SAM" id="MobiDB-lite"/>
    </source>
</evidence>
<dbReference type="AlphaFoldDB" id="A0A090AIE8"/>
<name>A0A090AIE8_9GAMM</name>
<protein>
    <submittedName>
        <fullName evidence="3">Uncharacterized protein</fullName>
    </submittedName>
</protein>
<dbReference type="KEGG" id="tig:THII_2842"/>
<feature type="region of interest" description="Disordered" evidence="1">
    <location>
        <begin position="1"/>
        <end position="30"/>
    </location>
</feature>
<gene>
    <name evidence="3" type="ORF">THII_2842</name>
</gene>
<keyword evidence="4" id="KW-1185">Reference proteome</keyword>
<dbReference type="OrthoDB" id="573709at2"/>
<evidence type="ECO:0000313" key="4">
    <source>
        <dbReference type="Proteomes" id="UP000031623"/>
    </source>
</evidence>
<organism evidence="3 4">
    <name type="scientific">Thioploca ingrica</name>
    <dbReference type="NCBI Taxonomy" id="40754"/>
    <lineage>
        <taxon>Bacteria</taxon>
        <taxon>Pseudomonadati</taxon>
        <taxon>Pseudomonadota</taxon>
        <taxon>Gammaproteobacteria</taxon>
        <taxon>Thiotrichales</taxon>
        <taxon>Thiotrichaceae</taxon>
        <taxon>Thioploca</taxon>
    </lineage>
</organism>
<dbReference type="HOGENOM" id="CLU_131458_2_0_6"/>
<sequence length="170" mass="20249">MKTEEQQPENQVLRSKERPTQEEQSETTKQQWAERKKDFLKEIDLIQAVVTRMANTSFLIKGWTVTMMTFIFATKCEPKALPLVFVPVLLFWVLDAYFLQQERLYRKLYHWVVENRMLSENYLFSLSTARVQDQNKPIIRIMFSTTLRVFYGGALLLVIAYLFYINQFNS</sequence>
<keyword evidence="2" id="KW-1133">Transmembrane helix</keyword>
<keyword evidence="2" id="KW-0812">Transmembrane</keyword>
<dbReference type="EMBL" id="AP014633">
    <property type="protein sequence ID" value="BAP57139.1"/>
    <property type="molecule type" value="Genomic_DNA"/>
</dbReference>
<feature type="transmembrane region" description="Helical" evidence="2">
    <location>
        <begin position="58"/>
        <end position="74"/>
    </location>
</feature>
<feature type="transmembrane region" description="Helical" evidence="2">
    <location>
        <begin position="146"/>
        <end position="165"/>
    </location>
</feature>
<feature type="transmembrane region" description="Helical" evidence="2">
    <location>
        <begin position="80"/>
        <end position="99"/>
    </location>
</feature>
<accession>A0A090AIE8</accession>
<keyword evidence="2" id="KW-0472">Membrane</keyword>
<dbReference type="Proteomes" id="UP000031623">
    <property type="component" value="Chromosome"/>
</dbReference>
<proteinExistence type="predicted"/>